<feature type="region of interest" description="Disordered" evidence="1">
    <location>
        <begin position="1072"/>
        <end position="1134"/>
    </location>
</feature>
<feature type="compositionally biased region" description="Acidic residues" evidence="1">
    <location>
        <begin position="1108"/>
        <end position="1126"/>
    </location>
</feature>
<dbReference type="Pfam" id="PF03399">
    <property type="entry name" value="SAC3_GANP"/>
    <property type="match status" value="1"/>
</dbReference>
<dbReference type="PANTHER" id="PTHR12436">
    <property type="entry name" value="80 KDA MCM3-ASSOCIATED PROTEIN"/>
    <property type="match status" value="1"/>
</dbReference>
<evidence type="ECO:0000259" key="2">
    <source>
        <dbReference type="Pfam" id="PF03399"/>
    </source>
</evidence>
<feature type="compositionally biased region" description="Polar residues" evidence="1">
    <location>
        <begin position="402"/>
        <end position="426"/>
    </location>
</feature>
<feature type="region of interest" description="Disordered" evidence="1">
    <location>
        <begin position="350"/>
        <end position="371"/>
    </location>
</feature>
<dbReference type="PANTHER" id="PTHR12436:SF3">
    <property type="entry name" value="GERMINAL-CENTER ASSOCIATED NUCLEAR PROTEIN"/>
    <property type="match status" value="1"/>
</dbReference>
<dbReference type="OrthoDB" id="264795at2759"/>
<dbReference type="Proteomes" id="UP000799770">
    <property type="component" value="Unassembled WGS sequence"/>
</dbReference>
<protein>
    <submittedName>
        <fullName evidence="3">SAC3/GANP/Nin1/mts3/eIF-3 p25 family-domain-containing protein</fullName>
    </submittedName>
</protein>
<dbReference type="AlphaFoldDB" id="A0A6A5Z704"/>
<dbReference type="Gene3D" id="1.25.40.990">
    <property type="match status" value="1"/>
</dbReference>
<dbReference type="InterPro" id="IPR045107">
    <property type="entry name" value="SAC3/GANP/THP3"/>
</dbReference>
<dbReference type="GO" id="GO:0005737">
    <property type="term" value="C:cytoplasm"/>
    <property type="evidence" value="ECO:0007669"/>
    <property type="project" value="TreeGrafter"/>
</dbReference>
<gene>
    <name evidence="3" type="ORF">BDV96DRAFT_92540</name>
</gene>
<feature type="compositionally biased region" description="Polar residues" evidence="1">
    <location>
        <begin position="434"/>
        <end position="459"/>
    </location>
</feature>
<dbReference type="EMBL" id="ML977324">
    <property type="protein sequence ID" value="KAF2115065.1"/>
    <property type="molecule type" value="Genomic_DNA"/>
</dbReference>
<evidence type="ECO:0000313" key="3">
    <source>
        <dbReference type="EMBL" id="KAF2115065.1"/>
    </source>
</evidence>
<keyword evidence="4" id="KW-1185">Reference proteome</keyword>
<dbReference type="InterPro" id="IPR005062">
    <property type="entry name" value="SAC3/GANP/THP3_conserved"/>
</dbReference>
<feature type="compositionally biased region" description="Low complexity" evidence="1">
    <location>
        <begin position="828"/>
        <end position="840"/>
    </location>
</feature>
<proteinExistence type="predicted"/>
<evidence type="ECO:0000256" key="1">
    <source>
        <dbReference type="SAM" id="MobiDB-lite"/>
    </source>
</evidence>
<feature type="compositionally biased region" description="Acidic residues" evidence="1">
    <location>
        <begin position="1076"/>
        <end position="1098"/>
    </location>
</feature>
<feature type="compositionally biased region" description="Polar residues" evidence="1">
    <location>
        <begin position="485"/>
        <end position="497"/>
    </location>
</feature>
<feature type="compositionally biased region" description="Basic and acidic residues" evidence="1">
    <location>
        <begin position="599"/>
        <end position="664"/>
    </location>
</feature>
<dbReference type="GO" id="GO:0006406">
    <property type="term" value="P:mRNA export from nucleus"/>
    <property type="evidence" value="ECO:0007669"/>
    <property type="project" value="TreeGrafter"/>
</dbReference>
<feature type="region of interest" description="Disordered" evidence="1">
    <location>
        <begin position="1156"/>
        <end position="1175"/>
    </location>
</feature>
<feature type="compositionally biased region" description="Low complexity" evidence="1">
    <location>
        <begin position="460"/>
        <end position="484"/>
    </location>
</feature>
<name>A0A6A5Z704_9PLEO</name>
<evidence type="ECO:0000313" key="4">
    <source>
        <dbReference type="Proteomes" id="UP000799770"/>
    </source>
</evidence>
<feature type="region of interest" description="Disordered" evidence="1">
    <location>
        <begin position="765"/>
        <end position="842"/>
    </location>
</feature>
<feature type="region of interest" description="Disordered" evidence="1">
    <location>
        <begin position="510"/>
        <end position="529"/>
    </location>
</feature>
<feature type="domain" description="SAC3/GANP/THP3 conserved" evidence="2">
    <location>
        <begin position="1"/>
        <end position="280"/>
    </location>
</feature>
<organism evidence="3 4">
    <name type="scientific">Lophiotrema nucula</name>
    <dbReference type="NCBI Taxonomy" id="690887"/>
    <lineage>
        <taxon>Eukaryota</taxon>
        <taxon>Fungi</taxon>
        <taxon>Dikarya</taxon>
        <taxon>Ascomycota</taxon>
        <taxon>Pezizomycotina</taxon>
        <taxon>Dothideomycetes</taxon>
        <taxon>Pleosporomycetidae</taxon>
        <taxon>Pleosporales</taxon>
        <taxon>Lophiotremataceae</taxon>
        <taxon>Lophiotrema</taxon>
    </lineage>
</organism>
<feature type="compositionally biased region" description="Pro residues" evidence="1">
    <location>
        <begin position="581"/>
        <end position="595"/>
    </location>
</feature>
<feature type="region of interest" description="Disordered" evidence="1">
    <location>
        <begin position="580"/>
        <end position="664"/>
    </location>
</feature>
<feature type="region of interest" description="Disordered" evidence="1">
    <location>
        <begin position="402"/>
        <end position="499"/>
    </location>
</feature>
<accession>A0A6A5Z704</accession>
<feature type="region of interest" description="Disordered" evidence="1">
    <location>
        <begin position="881"/>
        <end position="922"/>
    </location>
</feature>
<sequence>MVKAYTRSSAGDEVELPTDKRTPLACQKSMNYMLARLDEEGLSFLYSWMWDRTRAVRKDLTSQHLSSTDDFNLYVECMERCARFHLLTLHQMAILQTGDYSRKQDIEQLVASLKSLEDRYESNRKRGVISGNESEFVAYILIISLHSKDNTEEYNLHSFRDHVRKNPRFQIACELYKAAKAIVKHKRVALSVARQNWRRFWKLIASQAVPYIMACAAEMSFGKIRQTILDAIWRSYRRPGPGGQVAPNMDWTVSELNQVLGFDNATQLKIFCKEYGFQFKSNGTEEYLDFQSPGVKVHGKGLEDLWEPYAEPGFSRSIVEAKLFNRNFSAVIKGMSVQEARRKGLITEVDPELTMNATDPEPEPDLDENSLFVPDATSANQSTVSSMNPFAQAFKPTGSLNGSIRASPFSNTPAPGLSNGASTGNPNPFKAPSSILSNGSTPGSNFFSASSSPKPSIFNTSSATPGTTTTSATPGPFTTSPATGQTVQPGLFNSSQGAIKFSPLPSANAPFPSLSHSPQAPSASDPLFLNRENQPFKQSATSFSFARSSESVPKSTAAPSFFTPPASSSTLFQDLKTTAPLAPPAAPVAPAPSGPSPEDLERRRVQEEQQQRLREEARLREQQAQREAAEQQRRQQEAQQRELERQAREQQQRAEEQRRQHERDAAYNTLAETLLWKTEQSLLEQFIMNEIGTQMVKARALIDKEEEEKKIEYMQHRKKERLSIKYIVLWRKKIYDRKLKAHARSRRKWLRENAKALQVLETEADAMTLDTPNAAPSSQGHGTSKKKKEQKPNTNGHFKKPSAPASARSTLTSAKPAKAANVPRSTPSLSHSNSSFASSSQPTTYEMKMAAARTYKNPNAPIDRTETDWFELRAMGIDPSKRRKRSLEVDSSEDDNSEGERKRSRTSSTPVPRFGPSATAAGDNIAARLQAVKASLNRSRSPVSSPNGITPTASKVRASAASELINRARAQLQQPSPSIQSVQHDFGRSVPDLTLRYSASRSNRSVATPPLGNRPAFWGRASRFVPRHLYGQGPEAVRAYFREQRGDDVNLQEPLQFSSPSPTQQSYYATQHDASMDADAEYDSGDGEDEYDSGDEDMQYGTAVGETQYEDEDDYTEEEEEEDDGYEAGAFVQDGLLDGDYYDEEYEGMEDIEQCAQKTTPGPGATQDDAIELSD</sequence>
<dbReference type="GO" id="GO:0070390">
    <property type="term" value="C:transcription export complex 2"/>
    <property type="evidence" value="ECO:0007669"/>
    <property type="project" value="TreeGrafter"/>
</dbReference>
<feature type="compositionally biased region" description="Polar residues" evidence="1">
    <location>
        <begin position="770"/>
        <end position="782"/>
    </location>
</feature>
<reference evidence="3" key="1">
    <citation type="journal article" date="2020" name="Stud. Mycol.">
        <title>101 Dothideomycetes genomes: a test case for predicting lifestyles and emergence of pathogens.</title>
        <authorList>
            <person name="Haridas S."/>
            <person name="Albert R."/>
            <person name="Binder M."/>
            <person name="Bloem J."/>
            <person name="Labutti K."/>
            <person name="Salamov A."/>
            <person name="Andreopoulos B."/>
            <person name="Baker S."/>
            <person name="Barry K."/>
            <person name="Bills G."/>
            <person name="Bluhm B."/>
            <person name="Cannon C."/>
            <person name="Castanera R."/>
            <person name="Culley D."/>
            <person name="Daum C."/>
            <person name="Ezra D."/>
            <person name="Gonzalez J."/>
            <person name="Henrissat B."/>
            <person name="Kuo A."/>
            <person name="Liang C."/>
            <person name="Lipzen A."/>
            <person name="Lutzoni F."/>
            <person name="Magnuson J."/>
            <person name="Mondo S."/>
            <person name="Nolan M."/>
            <person name="Ohm R."/>
            <person name="Pangilinan J."/>
            <person name="Park H.-J."/>
            <person name="Ramirez L."/>
            <person name="Alfaro M."/>
            <person name="Sun H."/>
            <person name="Tritt A."/>
            <person name="Yoshinaga Y."/>
            <person name="Zwiers L.-H."/>
            <person name="Turgeon B."/>
            <person name="Goodwin S."/>
            <person name="Spatafora J."/>
            <person name="Crous P."/>
            <person name="Grigoriev I."/>
        </authorList>
    </citation>
    <scope>NUCLEOTIDE SEQUENCE</scope>
    <source>
        <strain evidence="3">CBS 627.86</strain>
    </source>
</reference>